<evidence type="ECO:0000313" key="1">
    <source>
        <dbReference type="EMBL" id="MBM7557864.1"/>
    </source>
</evidence>
<accession>A0A938XTZ2</accession>
<dbReference type="RefSeq" id="WP_204702716.1">
    <property type="nucleotide sequence ID" value="NZ_JAFBDQ010000019.1"/>
</dbReference>
<gene>
    <name evidence="1" type="ORF">JOC47_002732</name>
</gene>
<name>A0A938XTZ2_9FIRM</name>
<evidence type="ECO:0000313" key="2">
    <source>
        <dbReference type="Proteomes" id="UP000774000"/>
    </source>
</evidence>
<reference evidence="1" key="1">
    <citation type="submission" date="2021-01" db="EMBL/GenBank/DDBJ databases">
        <title>Genomic Encyclopedia of Type Strains, Phase IV (KMG-IV): sequencing the most valuable type-strain genomes for metagenomic binning, comparative biology and taxonomic classification.</title>
        <authorList>
            <person name="Goeker M."/>
        </authorList>
    </citation>
    <scope>NUCLEOTIDE SEQUENCE</scope>
    <source>
        <strain evidence="1">DSM 23230</strain>
    </source>
</reference>
<sequence length="111" mass="12014">MITNTKENLVDKVRPDQGQFGELAALIEQGTIMSVPDLEATMIFGALTNEVGGASSKRMLRALVEHGINRAVAEKIEAELKRGNTIVTVEKNNLKQATEILKSCGGNISIY</sequence>
<proteinExistence type="predicted"/>
<organism evidence="1 2">
    <name type="scientific">Halanaerobacter jeridensis</name>
    <dbReference type="NCBI Taxonomy" id="706427"/>
    <lineage>
        <taxon>Bacteria</taxon>
        <taxon>Bacillati</taxon>
        <taxon>Bacillota</taxon>
        <taxon>Clostridia</taxon>
        <taxon>Halanaerobiales</taxon>
        <taxon>Halobacteroidaceae</taxon>
        <taxon>Halanaerobacter</taxon>
    </lineage>
</organism>
<dbReference type="Proteomes" id="UP000774000">
    <property type="component" value="Unassembled WGS sequence"/>
</dbReference>
<comment type="caution">
    <text evidence="1">The sequence shown here is derived from an EMBL/GenBank/DDBJ whole genome shotgun (WGS) entry which is preliminary data.</text>
</comment>
<keyword evidence="2" id="KW-1185">Reference proteome</keyword>
<dbReference type="EMBL" id="JAFBDQ010000019">
    <property type="protein sequence ID" value="MBM7557864.1"/>
    <property type="molecule type" value="Genomic_DNA"/>
</dbReference>
<dbReference type="AlphaFoldDB" id="A0A938XTZ2"/>
<protein>
    <submittedName>
        <fullName evidence="1">Uncharacterized protein</fullName>
    </submittedName>
</protein>